<evidence type="ECO:0000313" key="2">
    <source>
        <dbReference type="Proteomes" id="UP000295696"/>
    </source>
</evidence>
<organism evidence="1 2">
    <name type="scientific">Primorskyibacter sedentarius</name>
    <dbReference type="NCBI Taxonomy" id="745311"/>
    <lineage>
        <taxon>Bacteria</taxon>
        <taxon>Pseudomonadati</taxon>
        <taxon>Pseudomonadota</taxon>
        <taxon>Alphaproteobacteria</taxon>
        <taxon>Rhodobacterales</taxon>
        <taxon>Roseobacteraceae</taxon>
        <taxon>Primorskyibacter</taxon>
    </lineage>
</organism>
<keyword evidence="2" id="KW-1185">Reference proteome</keyword>
<sequence length="78" mass="8891">MMADQGEKSSIARASVRRRLWESLDLGPHDGTVFREPSEEGDRIILSLRPSLIEKYRNVTEFEGFAVEVRPVTPGQLY</sequence>
<gene>
    <name evidence="1" type="ORF">EDD52_1439</name>
</gene>
<protein>
    <submittedName>
        <fullName evidence="1">Uncharacterized protein</fullName>
    </submittedName>
</protein>
<comment type="caution">
    <text evidence="1">The sequence shown here is derived from an EMBL/GenBank/DDBJ whole genome shotgun (WGS) entry which is preliminary data.</text>
</comment>
<accession>A0A4R3IQ78</accession>
<proteinExistence type="predicted"/>
<dbReference type="AlphaFoldDB" id="A0A4R3IQ78"/>
<reference evidence="1 2" key="1">
    <citation type="submission" date="2019-03" db="EMBL/GenBank/DDBJ databases">
        <title>Genomic Encyclopedia of Type Strains, Phase IV (KMG-IV): sequencing the most valuable type-strain genomes for metagenomic binning, comparative biology and taxonomic classification.</title>
        <authorList>
            <person name="Goeker M."/>
        </authorList>
    </citation>
    <scope>NUCLEOTIDE SEQUENCE [LARGE SCALE GENOMIC DNA]</scope>
    <source>
        <strain evidence="1 2">DSM 104836</strain>
    </source>
</reference>
<dbReference type="Proteomes" id="UP000295696">
    <property type="component" value="Unassembled WGS sequence"/>
</dbReference>
<evidence type="ECO:0000313" key="1">
    <source>
        <dbReference type="EMBL" id="TCS51119.1"/>
    </source>
</evidence>
<dbReference type="EMBL" id="SLZU01000043">
    <property type="protein sequence ID" value="TCS51119.1"/>
    <property type="molecule type" value="Genomic_DNA"/>
</dbReference>
<name>A0A4R3IQ78_9RHOB</name>